<reference evidence="3" key="1">
    <citation type="submission" date="2017-02" db="EMBL/GenBank/DDBJ databases">
        <authorList>
            <person name="Varghese N."/>
            <person name="Submissions S."/>
        </authorList>
    </citation>
    <scope>NUCLEOTIDE SEQUENCE [LARGE SCALE GENOMIC DNA]</scope>
    <source>
        <strain evidence="3">DSM 24967</strain>
    </source>
</reference>
<name>A0A1T5BRF2_9BACT</name>
<keyword evidence="1" id="KW-0812">Transmembrane</keyword>
<organism evidence="2 3">
    <name type="scientific">Parabacteroides chartae</name>
    <dbReference type="NCBI Taxonomy" id="1037355"/>
    <lineage>
        <taxon>Bacteria</taxon>
        <taxon>Pseudomonadati</taxon>
        <taxon>Bacteroidota</taxon>
        <taxon>Bacteroidia</taxon>
        <taxon>Bacteroidales</taxon>
        <taxon>Tannerellaceae</taxon>
        <taxon>Parabacteroides</taxon>
    </lineage>
</organism>
<gene>
    <name evidence="2" type="ORF">SAMN05660349_01449</name>
</gene>
<dbReference type="Proteomes" id="UP000190852">
    <property type="component" value="Unassembled WGS sequence"/>
</dbReference>
<accession>A0A1T5BRF2</accession>
<evidence type="ECO:0000313" key="2">
    <source>
        <dbReference type="EMBL" id="SKB49806.1"/>
    </source>
</evidence>
<dbReference type="RefSeq" id="WP_079683037.1">
    <property type="nucleotide sequence ID" value="NZ_FUYQ01000008.1"/>
</dbReference>
<sequence length="415" mass="46616">MKTLICGLKTSLSVKLWLLILCFVPFMGIAQIDERVYMTDSRLDSTKKGELSIEIDNISFFQNNEFSSDLVKGYTLPGMWVQPKAVFYPLGNIKLEAGLHMLRYWGANKYPNFAYTDIAKWKGSQYQSGVHWLPYFRAHFSLSPKLDIILGNIYGAANHRLADPLYNSELNLSADPEAGMQLLYKSKTVDVDAWINWESFIFEGDTHQEAFTVGLSSQLRLNETSKKVHFYLPVQVLAQHRGGEIDTIFTNSIQTNINAAVGAGITVSVGDHSLRQLNFELTGVGLYQQSGKWLPYTSGYGIYPKLTASFKYVRLKAAYWTCHNFVSLLGSPFFGSLSTAYPGRQYQNPGFIYAGFEYSKTFAKGFSLGVDLDVYRHNAVTSLDPEKGLLNEKAAVSFGAGVYLRINPTFLLKKF</sequence>
<proteinExistence type="predicted"/>
<dbReference type="EMBL" id="FUYQ01000008">
    <property type="protein sequence ID" value="SKB49806.1"/>
    <property type="molecule type" value="Genomic_DNA"/>
</dbReference>
<protein>
    <submittedName>
        <fullName evidence="2">Uncharacterized protein</fullName>
    </submittedName>
</protein>
<dbReference type="AlphaFoldDB" id="A0A1T5BRF2"/>
<evidence type="ECO:0000256" key="1">
    <source>
        <dbReference type="SAM" id="Phobius"/>
    </source>
</evidence>
<feature type="transmembrane region" description="Helical" evidence="1">
    <location>
        <begin position="12"/>
        <end position="32"/>
    </location>
</feature>
<keyword evidence="1" id="KW-1133">Transmembrane helix</keyword>
<evidence type="ECO:0000313" key="3">
    <source>
        <dbReference type="Proteomes" id="UP000190852"/>
    </source>
</evidence>
<keyword evidence="1" id="KW-0472">Membrane</keyword>
<keyword evidence="3" id="KW-1185">Reference proteome</keyword>